<dbReference type="Pfam" id="PF00122">
    <property type="entry name" value="E1-E2_ATPase"/>
    <property type="match status" value="1"/>
</dbReference>
<sequence length="875" mass="94590">MERNADQVTAAIAEARSAADAAGFGDRDARGDDPDIDPADRPKVSYGFELEGLTNAPDVADMEIALEAVPGVRARIVYPKATAWITAPDTVDPDVLVEIIAGFGITAVLTDLSLRRRVLRAMPGEGLAQRTDRRDRRERSPRRGPSWKIRRHIEEEARLLERARRAGFLDSELDRLREPETAHPDDVLFTARELLTPTRLVIALLLSIPVLIMAYFPDWQFDGWQWASLALATPVVTWCAWPFHRALVGGLRRGLTALDGASSVAIIAAVVWSLVMLLLTSAGDLDWRSHPEWFAFRHSRITDGELFLDVACGMTVLLLAGRLLTMRTRGSLLDEVDARRPGPHHPVLVVPKGRGPGSAPADERIPLQEVNVGDDVVVTAGEIIPVDGVVVGGACTVERSMIATSEVDREPVKVNSYVYAGTRNLDGRIKVRVVYTGHRTRLAAIHQWVSDANRKQNQSTLLSTRTASLLIPAALGVAALDFALWVLIAGNFNAAFATALAVLASVAPVAIALSPALAIRHGVESAARNGVLFRDGATIRRTETVDTVVFNRVGTLAETDMTVETVTADRGENPELILRVAGALALESDHPVSRALVRAAREARDAGAGGEEIPHWIDVTHAEVDSEGGFTGLIDLPLAEADGSVHLTQVEARLWRPQNMSELHGRLAAAAVSGGTPLVVRWKGRDRGVITLHDTVKDDAQDAITELDDLGVDTVMLSRDTYPVARRFADRIGIDQVLAGIAPAKKPQSVRALHTRGATVAMVGDVSVTDTLRVADVGILMGTDDQVDRVAQSGHADVDVIVLRPDVSAVPQLIWHARRVCRIIDHNIIFAWTYNGLALAASVAGILHPMAATVLMLGSSLLIEARSNSARNFPR</sequence>
<dbReference type="GO" id="GO:0016787">
    <property type="term" value="F:hydrolase activity"/>
    <property type="evidence" value="ECO:0007669"/>
    <property type="project" value="UniProtKB-KW"/>
</dbReference>
<evidence type="ECO:0000256" key="4">
    <source>
        <dbReference type="SAM" id="MobiDB-lite"/>
    </source>
</evidence>
<feature type="region of interest" description="Disordered" evidence="4">
    <location>
        <begin position="18"/>
        <end position="43"/>
    </location>
</feature>
<comment type="subcellular location">
    <subcellularLocation>
        <location evidence="1">Membrane</location>
        <topology evidence="1">Multi-pass membrane protein</topology>
    </subcellularLocation>
</comment>
<keyword evidence="5" id="KW-0472">Membrane</keyword>
<feature type="domain" description="P-type ATPase A" evidence="6">
    <location>
        <begin position="363"/>
        <end position="447"/>
    </location>
</feature>
<feature type="transmembrane region" description="Helical" evidence="5">
    <location>
        <begin position="828"/>
        <end position="851"/>
    </location>
</feature>
<evidence type="ECO:0000256" key="1">
    <source>
        <dbReference type="ARBA" id="ARBA00004141"/>
    </source>
</evidence>
<feature type="transmembrane region" description="Helical" evidence="5">
    <location>
        <begin position="255"/>
        <end position="279"/>
    </location>
</feature>
<dbReference type="EMBL" id="CP126970">
    <property type="protein sequence ID" value="WIM71244.1"/>
    <property type="molecule type" value="Genomic_DNA"/>
</dbReference>
<keyword evidence="5" id="KW-1133">Transmembrane helix</keyword>
<keyword evidence="2" id="KW-0479">Metal-binding</keyword>
<feature type="transmembrane region" description="Helical" evidence="5">
    <location>
        <begin position="223"/>
        <end position="243"/>
    </location>
</feature>
<gene>
    <name evidence="7" type="ORF">QP029_05515</name>
</gene>
<dbReference type="InterPro" id="IPR006121">
    <property type="entry name" value="HMA_dom"/>
</dbReference>
<dbReference type="InterPro" id="IPR059000">
    <property type="entry name" value="ATPase_P-type_domA"/>
</dbReference>
<dbReference type="SUPFAM" id="SSF81653">
    <property type="entry name" value="Calcium ATPase, transduction domain A"/>
    <property type="match status" value="1"/>
</dbReference>
<dbReference type="Gene3D" id="3.40.50.1000">
    <property type="entry name" value="HAD superfamily/HAD-like"/>
    <property type="match status" value="1"/>
</dbReference>
<dbReference type="Gene3D" id="2.70.150.10">
    <property type="entry name" value="Calcium-transporting ATPase, cytoplasmic transduction domain A"/>
    <property type="match status" value="1"/>
</dbReference>
<dbReference type="InterPro" id="IPR023299">
    <property type="entry name" value="ATPase_P-typ_cyto_dom_N"/>
</dbReference>
<feature type="transmembrane region" description="Helical" evidence="5">
    <location>
        <begin position="494"/>
        <end position="519"/>
    </location>
</feature>
<protein>
    <submittedName>
        <fullName evidence="7">HAD family hydrolase</fullName>
    </submittedName>
</protein>
<keyword evidence="5" id="KW-0812">Transmembrane</keyword>
<organism evidence="7 8">
    <name type="scientific">Corynebacterium suedekumii</name>
    <dbReference type="NCBI Taxonomy" id="3049801"/>
    <lineage>
        <taxon>Bacteria</taxon>
        <taxon>Bacillati</taxon>
        <taxon>Actinomycetota</taxon>
        <taxon>Actinomycetes</taxon>
        <taxon>Mycobacteriales</taxon>
        <taxon>Corynebacteriaceae</taxon>
        <taxon>Corynebacterium</taxon>
    </lineage>
</organism>
<feature type="transmembrane region" description="Helical" evidence="5">
    <location>
        <begin position="469"/>
        <end position="488"/>
    </location>
</feature>
<keyword evidence="8" id="KW-1185">Reference proteome</keyword>
<evidence type="ECO:0000256" key="3">
    <source>
        <dbReference type="ARBA" id="ARBA00022967"/>
    </source>
</evidence>
<evidence type="ECO:0000259" key="6">
    <source>
        <dbReference type="Pfam" id="PF00122"/>
    </source>
</evidence>
<dbReference type="Pfam" id="PF00702">
    <property type="entry name" value="Hydrolase"/>
    <property type="match status" value="1"/>
</dbReference>
<dbReference type="CDD" id="cd00371">
    <property type="entry name" value="HMA"/>
    <property type="match status" value="1"/>
</dbReference>
<dbReference type="Gene3D" id="3.40.1110.10">
    <property type="entry name" value="Calcium-transporting ATPase, cytoplasmic domain N"/>
    <property type="match status" value="1"/>
</dbReference>
<dbReference type="RefSeq" id="WP_284875816.1">
    <property type="nucleotide sequence ID" value="NZ_CP126970.1"/>
</dbReference>
<dbReference type="InterPro" id="IPR036412">
    <property type="entry name" value="HAD-like_sf"/>
</dbReference>
<evidence type="ECO:0000313" key="7">
    <source>
        <dbReference type="EMBL" id="WIM71244.1"/>
    </source>
</evidence>
<dbReference type="Proteomes" id="UP001238805">
    <property type="component" value="Chromosome"/>
</dbReference>
<feature type="transmembrane region" description="Helical" evidence="5">
    <location>
        <begin position="200"/>
        <end position="217"/>
    </location>
</feature>
<keyword evidence="3" id="KW-1278">Translocase</keyword>
<dbReference type="InterPro" id="IPR023214">
    <property type="entry name" value="HAD_sf"/>
</dbReference>
<dbReference type="InterPro" id="IPR008250">
    <property type="entry name" value="ATPase_P-typ_transduc_dom_A_sf"/>
</dbReference>
<accession>A0ABY8VNM7</accession>
<reference evidence="7 8" key="1">
    <citation type="submission" date="2023-05" db="EMBL/GenBank/DDBJ databases">
        <title>Corynebacterium suedekumii sp. nov. and Corynebacterium breve sp. nov. isolated from raw cow's milk.</title>
        <authorList>
            <person name="Baer M.K."/>
            <person name="Mehl L."/>
            <person name="Hellmuth R."/>
            <person name="Marke G."/>
            <person name="Lipski A."/>
        </authorList>
    </citation>
    <scope>NUCLEOTIDE SEQUENCE [LARGE SCALE GENOMIC DNA]</scope>
    <source>
        <strain evidence="7 8">LM112</strain>
    </source>
</reference>
<dbReference type="SUPFAM" id="SSF56784">
    <property type="entry name" value="HAD-like"/>
    <property type="match status" value="1"/>
</dbReference>
<evidence type="ECO:0000256" key="2">
    <source>
        <dbReference type="ARBA" id="ARBA00022723"/>
    </source>
</evidence>
<dbReference type="PANTHER" id="PTHR43520">
    <property type="entry name" value="ATP7, ISOFORM B"/>
    <property type="match status" value="1"/>
</dbReference>
<keyword evidence="7" id="KW-0378">Hydrolase</keyword>
<feature type="transmembrane region" description="Helical" evidence="5">
    <location>
        <begin position="306"/>
        <end position="324"/>
    </location>
</feature>
<evidence type="ECO:0000313" key="8">
    <source>
        <dbReference type="Proteomes" id="UP001238805"/>
    </source>
</evidence>
<name>A0ABY8VNM7_9CORY</name>
<dbReference type="PANTHER" id="PTHR43520:SF8">
    <property type="entry name" value="P-TYPE CU(+) TRANSPORTER"/>
    <property type="match status" value="1"/>
</dbReference>
<feature type="compositionally biased region" description="Basic and acidic residues" evidence="4">
    <location>
        <begin position="25"/>
        <end position="43"/>
    </location>
</feature>
<evidence type="ECO:0000256" key="5">
    <source>
        <dbReference type="SAM" id="Phobius"/>
    </source>
</evidence>
<proteinExistence type="predicted"/>